<feature type="transmembrane region" description="Helical" evidence="7">
    <location>
        <begin position="89"/>
        <end position="118"/>
    </location>
</feature>
<evidence type="ECO:0000256" key="1">
    <source>
        <dbReference type="ARBA" id="ARBA00004141"/>
    </source>
</evidence>
<comment type="subcellular location">
    <subcellularLocation>
        <location evidence="1">Membrane</location>
        <topology evidence="1">Multi-pass membrane protein</topology>
    </subcellularLocation>
</comment>
<dbReference type="PANTHER" id="PTHR16172:SF41">
    <property type="entry name" value="MAJOR FACILITATOR SUPERFAMILY DOMAIN-CONTAINING PROTEIN 6-LIKE"/>
    <property type="match status" value="1"/>
</dbReference>
<gene>
    <name evidence="9" type="primary">cscB</name>
    <name evidence="9" type="ORF">SNAT2548_LOCUS18318</name>
</gene>
<dbReference type="PANTHER" id="PTHR16172">
    <property type="entry name" value="MAJOR FACILITATOR SUPERFAMILY DOMAIN-CONTAINING PROTEIN 6-LIKE"/>
    <property type="match status" value="1"/>
</dbReference>
<evidence type="ECO:0000256" key="7">
    <source>
        <dbReference type="SAM" id="Phobius"/>
    </source>
</evidence>
<keyword evidence="3 7" id="KW-0812">Transmembrane</keyword>
<reference evidence="9" key="1">
    <citation type="submission" date="2021-02" db="EMBL/GenBank/DDBJ databases">
        <authorList>
            <person name="Dougan E. K."/>
            <person name="Rhodes N."/>
            <person name="Thang M."/>
            <person name="Chan C."/>
        </authorList>
    </citation>
    <scope>NUCLEOTIDE SEQUENCE</scope>
</reference>
<feature type="transmembrane region" description="Helical" evidence="7">
    <location>
        <begin position="154"/>
        <end position="173"/>
    </location>
</feature>
<comment type="similarity">
    <text evidence="2">Belongs to the major facilitator superfamily. MFSD6 family.</text>
</comment>
<feature type="domain" description="Major facilitator superfamily associated" evidence="8">
    <location>
        <begin position="45"/>
        <end position="347"/>
    </location>
</feature>
<evidence type="ECO:0000313" key="9">
    <source>
        <dbReference type="EMBL" id="CAE7348728.1"/>
    </source>
</evidence>
<feature type="compositionally biased region" description="Pro residues" evidence="6">
    <location>
        <begin position="400"/>
        <end position="411"/>
    </location>
</feature>
<dbReference type="EMBL" id="CAJNDS010002141">
    <property type="protein sequence ID" value="CAE7348728.1"/>
    <property type="molecule type" value="Genomic_DNA"/>
</dbReference>
<name>A0A812PFV3_9DINO</name>
<protein>
    <submittedName>
        <fullName evidence="9">CscB protein</fullName>
    </submittedName>
</protein>
<dbReference type="InterPro" id="IPR024989">
    <property type="entry name" value="MFS_assoc_dom"/>
</dbReference>
<keyword evidence="4 7" id="KW-1133">Transmembrane helix</keyword>
<evidence type="ECO:0000256" key="2">
    <source>
        <dbReference type="ARBA" id="ARBA00005241"/>
    </source>
</evidence>
<dbReference type="InterPro" id="IPR036259">
    <property type="entry name" value="MFS_trans_sf"/>
</dbReference>
<proteinExistence type="inferred from homology"/>
<feature type="region of interest" description="Disordered" evidence="6">
    <location>
        <begin position="384"/>
        <end position="411"/>
    </location>
</feature>
<keyword evidence="5 7" id="KW-0472">Membrane</keyword>
<feature type="transmembrane region" description="Helical" evidence="7">
    <location>
        <begin position="264"/>
        <end position="283"/>
    </location>
</feature>
<organism evidence="9 10">
    <name type="scientific">Symbiodinium natans</name>
    <dbReference type="NCBI Taxonomy" id="878477"/>
    <lineage>
        <taxon>Eukaryota</taxon>
        <taxon>Sar</taxon>
        <taxon>Alveolata</taxon>
        <taxon>Dinophyceae</taxon>
        <taxon>Suessiales</taxon>
        <taxon>Symbiodiniaceae</taxon>
        <taxon>Symbiodinium</taxon>
    </lineage>
</organism>
<dbReference type="InterPro" id="IPR051717">
    <property type="entry name" value="MFS_MFSD6"/>
</dbReference>
<evidence type="ECO:0000256" key="4">
    <source>
        <dbReference type="ARBA" id="ARBA00022989"/>
    </source>
</evidence>
<dbReference type="AlphaFoldDB" id="A0A812PFV3"/>
<sequence>MAIPFWLPAALQFFSCAAVSCVLRHHLGYHGVWAAALSVASLTGLFCGSLFWGAVADYVGNIKGVLSVAHALAMICVPFNVMPSIASSYPLLACLTVLVSFLLAADTGLVDTICLAAADAQGDYGEMRSWSCIGCGLICVVVGAGLALTGPWMIYSTFVVLQVPLLIMLLFFLPSPRLSREVAQKREVKIMECLTGNKTSISEVFLYGLCLSLIEIFGPVYYIKFLGTSSFTFGAAVLIMCLAEIVVFRFIARALRDLHASWAWVRDACYALLALRCLGYCLVPASMPWAALALEVLHGFNFAAMWYITVKRADTLAPPGAQATMQSLTSGTYFFLSMGVGSMVWGHCLEAPPSGIGWQRSFQLCSFLTIAALAWNRCAKTPQPIDAPRADVPSDDLPLVEPPEQTPNPKP</sequence>
<dbReference type="Proteomes" id="UP000604046">
    <property type="component" value="Unassembled WGS sequence"/>
</dbReference>
<feature type="transmembrane region" description="Helical" evidence="7">
    <location>
        <begin position="31"/>
        <end position="52"/>
    </location>
</feature>
<feature type="transmembrane region" description="Helical" evidence="7">
    <location>
        <begin position="130"/>
        <end position="148"/>
    </location>
</feature>
<evidence type="ECO:0000256" key="5">
    <source>
        <dbReference type="ARBA" id="ARBA00023136"/>
    </source>
</evidence>
<accession>A0A812PFV3</accession>
<evidence type="ECO:0000259" key="8">
    <source>
        <dbReference type="Pfam" id="PF12832"/>
    </source>
</evidence>
<keyword evidence="10" id="KW-1185">Reference proteome</keyword>
<evidence type="ECO:0000313" key="10">
    <source>
        <dbReference type="Proteomes" id="UP000604046"/>
    </source>
</evidence>
<feature type="transmembrane region" description="Helical" evidence="7">
    <location>
        <begin position="64"/>
        <end position="83"/>
    </location>
</feature>
<dbReference type="OrthoDB" id="515887at2759"/>
<dbReference type="GO" id="GO:0016020">
    <property type="term" value="C:membrane"/>
    <property type="evidence" value="ECO:0007669"/>
    <property type="project" value="UniProtKB-SubCell"/>
</dbReference>
<feature type="transmembrane region" description="Helical" evidence="7">
    <location>
        <begin position="229"/>
        <end position="252"/>
    </location>
</feature>
<evidence type="ECO:0000256" key="6">
    <source>
        <dbReference type="SAM" id="MobiDB-lite"/>
    </source>
</evidence>
<dbReference type="Pfam" id="PF12832">
    <property type="entry name" value="MFS_1_like"/>
    <property type="match status" value="1"/>
</dbReference>
<evidence type="ECO:0000256" key="3">
    <source>
        <dbReference type="ARBA" id="ARBA00022692"/>
    </source>
</evidence>
<comment type="caution">
    <text evidence="9">The sequence shown here is derived from an EMBL/GenBank/DDBJ whole genome shotgun (WGS) entry which is preliminary data.</text>
</comment>
<dbReference type="Gene3D" id="1.20.1250.20">
    <property type="entry name" value="MFS general substrate transporter like domains"/>
    <property type="match status" value="2"/>
</dbReference>
<dbReference type="SUPFAM" id="SSF103473">
    <property type="entry name" value="MFS general substrate transporter"/>
    <property type="match status" value="1"/>
</dbReference>
<feature type="transmembrane region" description="Helical" evidence="7">
    <location>
        <begin position="204"/>
        <end position="223"/>
    </location>
</feature>